<evidence type="ECO:0000313" key="3">
    <source>
        <dbReference type="Proteomes" id="UP000006753"/>
    </source>
</evidence>
<gene>
    <name evidence="2" type="ORF">MBM_00270</name>
</gene>
<dbReference type="EMBL" id="JH921428">
    <property type="protein sequence ID" value="EKD21157.1"/>
    <property type="molecule type" value="Genomic_DNA"/>
</dbReference>
<dbReference type="eggNOG" id="ENOG502SFRS">
    <property type="taxonomic scope" value="Eukaryota"/>
</dbReference>
<feature type="domain" description="Velvet" evidence="1">
    <location>
        <begin position="51"/>
        <end position="125"/>
    </location>
</feature>
<reference evidence="2 3" key="1">
    <citation type="journal article" date="2012" name="BMC Genomics">
        <title>Sequencing the genome of Marssonina brunnea reveals fungus-poplar co-evolution.</title>
        <authorList>
            <person name="Zhu S."/>
            <person name="Cao Y.-Z."/>
            <person name="Jiang C."/>
            <person name="Tan B.-Y."/>
            <person name="Wang Z."/>
            <person name="Feng S."/>
            <person name="Zhang L."/>
            <person name="Su X.-H."/>
            <person name="Brejova B."/>
            <person name="Vinar T."/>
            <person name="Xu M."/>
            <person name="Wang M.-X."/>
            <person name="Zhang S.-G."/>
            <person name="Huang M.-R."/>
            <person name="Wu R."/>
            <person name="Zhou Y."/>
        </authorList>
    </citation>
    <scope>NUCLEOTIDE SEQUENCE [LARGE SCALE GENOMIC DNA]</scope>
    <source>
        <strain evidence="2 3">MB_m1</strain>
    </source>
</reference>
<dbReference type="GeneID" id="18756205"/>
<dbReference type="HOGENOM" id="CLU_112590_0_0_1"/>
<keyword evidence="3" id="KW-1185">Reference proteome</keyword>
<dbReference type="Gene3D" id="2.60.40.3960">
    <property type="entry name" value="Velvet domain"/>
    <property type="match status" value="1"/>
</dbReference>
<name>K1X7X2_MARBU</name>
<dbReference type="InterPro" id="IPR038491">
    <property type="entry name" value="Velvet_dom_sf"/>
</dbReference>
<sequence>MLGLAVEPPPTTRPGLPLYPPLAARISSETDIYGELAQTWAVATLIRYSGENLHNQLGGKAADSAHPLLDTSSSGARRDRAYFYFPDLVIDRPGRYKIRISLMKMDYSCDEHQAGVARVLEYIDSRTIIVEDGSNTYYRPSGRERAFLRILKSDGQPIPPAPA</sequence>
<evidence type="ECO:0000313" key="2">
    <source>
        <dbReference type="EMBL" id="EKD21157.1"/>
    </source>
</evidence>
<accession>K1X7X2</accession>
<dbReference type="Pfam" id="PF11754">
    <property type="entry name" value="Velvet"/>
    <property type="match status" value="1"/>
</dbReference>
<dbReference type="InterPro" id="IPR037525">
    <property type="entry name" value="Velvet_dom"/>
</dbReference>
<dbReference type="AlphaFoldDB" id="K1X7X2"/>
<dbReference type="Proteomes" id="UP000006753">
    <property type="component" value="Unassembled WGS sequence"/>
</dbReference>
<dbReference type="InParanoid" id="K1X7X2"/>
<organism evidence="2 3">
    <name type="scientific">Marssonina brunnea f. sp. multigermtubi (strain MB_m1)</name>
    <name type="common">Marssonina leaf spot fungus</name>
    <dbReference type="NCBI Taxonomy" id="1072389"/>
    <lineage>
        <taxon>Eukaryota</taxon>
        <taxon>Fungi</taxon>
        <taxon>Dikarya</taxon>
        <taxon>Ascomycota</taxon>
        <taxon>Pezizomycotina</taxon>
        <taxon>Leotiomycetes</taxon>
        <taxon>Helotiales</taxon>
        <taxon>Drepanopezizaceae</taxon>
        <taxon>Drepanopeziza</taxon>
    </lineage>
</organism>
<evidence type="ECO:0000259" key="1">
    <source>
        <dbReference type="Pfam" id="PF11754"/>
    </source>
</evidence>
<dbReference type="KEGG" id="mbe:MBM_00270"/>
<dbReference type="OMA" id="RTTIHFP"/>
<dbReference type="OrthoDB" id="5399926at2759"/>
<proteinExistence type="predicted"/>
<protein>
    <recommendedName>
        <fullName evidence="1">Velvet domain-containing protein</fullName>
    </recommendedName>
</protein>